<comment type="caution">
    <text evidence="2">The sequence shown here is derived from an EMBL/GenBank/DDBJ whole genome shotgun (WGS) entry which is preliminary data.</text>
</comment>
<dbReference type="AlphaFoldDB" id="A0A060RLD5"/>
<sequence>MKRKAVFSLVLLACLVTGILGMNQIKNKAVVADDVQVKSCETSSDNATINRLIKVWKGKSREAFDNYFADYSDEQRIIADEEGGILAYADGYGDEEESQNSYIQYEDGTVHELDLKGPESTTVGEARQVLYQYLK</sequence>
<reference evidence="2 3" key="1">
    <citation type="submission" date="2014-02" db="EMBL/GenBank/DDBJ databases">
        <authorList>
            <person name="Manrique M."/>
        </authorList>
    </citation>
    <scope>NUCLEOTIDE SEQUENCE [LARGE SCALE GENOMIC DNA]</scope>
    <source>
        <strain evidence="2 3">LMG17956</strain>
    </source>
</reference>
<name>A0A060RLD5_9STRE</name>
<reference evidence="2 3" key="2">
    <citation type="submission" date="2014-05" db="EMBL/GenBank/DDBJ databases">
        <title>Genome sequence of Streptococcus gallolyticus.</title>
        <authorList>
            <person name="Del Campo R."/>
        </authorList>
    </citation>
    <scope>NUCLEOTIDE SEQUENCE [LARGE SCALE GENOMIC DNA]</scope>
    <source>
        <strain evidence="2 3">LMG17956</strain>
    </source>
</reference>
<dbReference type="Proteomes" id="UP000027584">
    <property type="component" value="Unassembled WGS sequence"/>
</dbReference>
<proteinExistence type="predicted"/>
<gene>
    <name evidence="2" type="ORF">BN963_SGAL_01926</name>
</gene>
<protein>
    <submittedName>
        <fullName evidence="2">Hypothetical secreted protein</fullName>
    </submittedName>
</protein>
<evidence type="ECO:0000256" key="1">
    <source>
        <dbReference type="SAM" id="SignalP"/>
    </source>
</evidence>
<evidence type="ECO:0000313" key="3">
    <source>
        <dbReference type="Proteomes" id="UP000027584"/>
    </source>
</evidence>
<dbReference type="EMBL" id="CCBC010000203">
    <property type="protein sequence ID" value="CDO18721.1"/>
    <property type="molecule type" value="Genomic_DNA"/>
</dbReference>
<feature type="signal peptide" evidence="1">
    <location>
        <begin position="1"/>
        <end position="22"/>
    </location>
</feature>
<organism evidence="2 3">
    <name type="scientific">Streptococcus gallolyticus</name>
    <dbReference type="NCBI Taxonomy" id="315405"/>
    <lineage>
        <taxon>Bacteria</taxon>
        <taxon>Bacillati</taxon>
        <taxon>Bacillota</taxon>
        <taxon>Bacilli</taxon>
        <taxon>Lactobacillales</taxon>
        <taxon>Streptococcaceae</taxon>
        <taxon>Streptococcus</taxon>
    </lineage>
</organism>
<keyword evidence="1" id="KW-0732">Signal</keyword>
<evidence type="ECO:0000313" key="2">
    <source>
        <dbReference type="EMBL" id="CDO18721.1"/>
    </source>
</evidence>
<accession>A0A060RLD5</accession>
<feature type="chain" id="PRO_5039602899" evidence="1">
    <location>
        <begin position="23"/>
        <end position="135"/>
    </location>
</feature>